<organism evidence="1 2">
    <name type="scientific">Klebsiella spallanzanii</name>
    <dbReference type="NCBI Taxonomy" id="2587528"/>
    <lineage>
        <taxon>Bacteria</taxon>
        <taxon>Pseudomonadati</taxon>
        <taxon>Pseudomonadota</taxon>
        <taxon>Gammaproteobacteria</taxon>
        <taxon>Enterobacterales</taxon>
        <taxon>Enterobacteriaceae</taxon>
        <taxon>Klebsiella/Raoultella group</taxon>
        <taxon>Klebsiella</taxon>
    </lineage>
</organism>
<accession>A0ABY6V643</accession>
<sequence length="48" mass="5444">MLGLDREPQVDGNISWGFVFLDPHLSLNSESLRHPPLSYASLCIELYI</sequence>
<keyword evidence="2" id="KW-1185">Reference proteome</keyword>
<dbReference type="Proteomes" id="UP000317652">
    <property type="component" value="Unassembled WGS sequence"/>
</dbReference>
<dbReference type="EMBL" id="CABGGS010000001">
    <property type="protein sequence ID" value="VUS23925.1"/>
    <property type="molecule type" value="Genomic_DNA"/>
</dbReference>
<evidence type="ECO:0000313" key="2">
    <source>
        <dbReference type="Proteomes" id="UP000317652"/>
    </source>
</evidence>
<gene>
    <name evidence="1" type="ORF">SB6411_00586</name>
</gene>
<protein>
    <submittedName>
        <fullName evidence="1">Uncharacterized protein</fullName>
    </submittedName>
</protein>
<name>A0ABY6V643_9ENTR</name>
<comment type="caution">
    <text evidence="1">The sequence shown here is derived from an EMBL/GenBank/DDBJ whole genome shotgun (WGS) entry which is preliminary data.</text>
</comment>
<proteinExistence type="predicted"/>
<reference evidence="1 2" key="1">
    <citation type="submission" date="2019-07" db="EMBL/GenBank/DDBJ databases">
        <authorList>
            <person name="Brisse S."/>
            <person name="Rodrigues C."/>
            <person name="Thorpe H."/>
        </authorList>
    </citation>
    <scope>NUCLEOTIDE SEQUENCE [LARGE SCALE GENOMIC DNA]</scope>
    <source>
        <strain evidence="1">SB6411</strain>
    </source>
</reference>
<evidence type="ECO:0000313" key="1">
    <source>
        <dbReference type="EMBL" id="VUS23925.1"/>
    </source>
</evidence>